<feature type="compositionally biased region" description="Basic and acidic residues" evidence="1">
    <location>
        <begin position="104"/>
        <end position="114"/>
    </location>
</feature>
<proteinExistence type="predicted"/>
<evidence type="ECO:0000313" key="3">
    <source>
        <dbReference type="Proteomes" id="UP001412067"/>
    </source>
</evidence>
<accession>A0ABR2MRU5</accession>
<evidence type="ECO:0000313" key="2">
    <source>
        <dbReference type="EMBL" id="KAK8966932.1"/>
    </source>
</evidence>
<protein>
    <submittedName>
        <fullName evidence="2">Citrate-binding protein</fullName>
    </submittedName>
</protein>
<reference evidence="2 3" key="1">
    <citation type="journal article" date="2022" name="Nat. Plants">
        <title>Genomes of leafy and leafless Platanthera orchids illuminate the evolution of mycoheterotrophy.</title>
        <authorList>
            <person name="Li M.H."/>
            <person name="Liu K.W."/>
            <person name="Li Z."/>
            <person name="Lu H.C."/>
            <person name="Ye Q.L."/>
            <person name="Zhang D."/>
            <person name="Wang J.Y."/>
            <person name="Li Y.F."/>
            <person name="Zhong Z.M."/>
            <person name="Liu X."/>
            <person name="Yu X."/>
            <person name="Liu D.K."/>
            <person name="Tu X.D."/>
            <person name="Liu B."/>
            <person name="Hao Y."/>
            <person name="Liao X.Y."/>
            <person name="Jiang Y.T."/>
            <person name="Sun W.H."/>
            <person name="Chen J."/>
            <person name="Chen Y.Q."/>
            <person name="Ai Y."/>
            <person name="Zhai J.W."/>
            <person name="Wu S.S."/>
            <person name="Zhou Z."/>
            <person name="Hsiao Y.Y."/>
            <person name="Wu W.L."/>
            <person name="Chen Y.Y."/>
            <person name="Lin Y.F."/>
            <person name="Hsu J.L."/>
            <person name="Li C.Y."/>
            <person name="Wang Z.W."/>
            <person name="Zhao X."/>
            <person name="Zhong W.Y."/>
            <person name="Ma X.K."/>
            <person name="Ma L."/>
            <person name="Huang J."/>
            <person name="Chen G.Z."/>
            <person name="Huang M.Z."/>
            <person name="Huang L."/>
            <person name="Peng D.H."/>
            <person name="Luo Y.B."/>
            <person name="Zou S.Q."/>
            <person name="Chen S.P."/>
            <person name="Lan S."/>
            <person name="Tsai W.C."/>
            <person name="Van de Peer Y."/>
            <person name="Liu Z.J."/>
        </authorList>
    </citation>
    <scope>NUCLEOTIDE SEQUENCE [LARGE SCALE GENOMIC DNA]</scope>
    <source>
        <strain evidence="2">Lor288</strain>
    </source>
</reference>
<dbReference type="EMBL" id="JBBWWR010000005">
    <property type="protein sequence ID" value="KAK8966932.1"/>
    <property type="molecule type" value="Genomic_DNA"/>
</dbReference>
<comment type="caution">
    <text evidence="2">The sequence shown here is derived from an EMBL/GenBank/DDBJ whole genome shotgun (WGS) entry which is preliminary data.</text>
</comment>
<dbReference type="PANTHER" id="PTHR33681:SF13">
    <property type="entry name" value="ALGINATE LYASE 2 DOMAIN-CONTAINING PROTEIN"/>
    <property type="match status" value="1"/>
</dbReference>
<organism evidence="2 3">
    <name type="scientific">Platanthera guangdongensis</name>
    <dbReference type="NCBI Taxonomy" id="2320717"/>
    <lineage>
        <taxon>Eukaryota</taxon>
        <taxon>Viridiplantae</taxon>
        <taxon>Streptophyta</taxon>
        <taxon>Embryophyta</taxon>
        <taxon>Tracheophyta</taxon>
        <taxon>Spermatophyta</taxon>
        <taxon>Magnoliopsida</taxon>
        <taxon>Liliopsida</taxon>
        <taxon>Asparagales</taxon>
        <taxon>Orchidaceae</taxon>
        <taxon>Orchidoideae</taxon>
        <taxon>Orchideae</taxon>
        <taxon>Orchidinae</taxon>
        <taxon>Platanthera</taxon>
    </lineage>
</organism>
<dbReference type="PANTHER" id="PTHR33681">
    <property type="entry name" value="BINDING PROTEIN, PUTATIVE, EXPRESSED-RELATED"/>
    <property type="match status" value="1"/>
</dbReference>
<dbReference type="Proteomes" id="UP001412067">
    <property type="component" value="Unassembled WGS sequence"/>
</dbReference>
<keyword evidence="3" id="KW-1185">Reference proteome</keyword>
<gene>
    <name evidence="2" type="primary">CBP</name>
    <name evidence="2" type="ORF">KSP40_PGU001780</name>
</gene>
<evidence type="ECO:0000256" key="1">
    <source>
        <dbReference type="SAM" id="MobiDB-lite"/>
    </source>
</evidence>
<name>A0ABR2MRU5_9ASPA</name>
<sequence>MSKFVSSFEKDENRASRNRDGLSHIARSPDRIPSFFFLLKESVLLCSADPTDGFRHIPLIESNFLLQKPYNLASADRYSYSNGVRRLWVFSTDKPFKSGSSTDPRTEIRIKLRSEGVPQLRSGDFPQQRPDG</sequence>
<feature type="region of interest" description="Disordered" evidence="1">
    <location>
        <begin position="96"/>
        <end position="132"/>
    </location>
</feature>